<dbReference type="OrthoDB" id="10030815at2759"/>
<proteinExistence type="predicted"/>
<dbReference type="Proteomes" id="UP000275846">
    <property type="component" value="Unassembled WGS sequence"/>
</dbReference>
<reference evidence="1 2" key="2">
    <citation type="submission" date="2018-11" db="EMBL/GenBank/DDBJ databases">
        <authorList>
            <consortium name="Pathogen Informatics"/>
        </authorList>
    </citation>
    <scope>NUCLEOTIDE SEQUENCE [LARGE SCALE GENOMIC DNA]</scope>
    <source>
        <strain evidence="1 2">NST_G2</strain>
    </source>
</reference>
<name>A0A183T190_SCHSO</name>
<accession>A0A183T190</accession>
<sequence>MPSSYAANDKFYEDLHALLATVPNEDKLIVLGDFNPRVGTDHAAWQGVLGLHGLVSCNHNGLLLLQTCAEYWLLLTNSFVRLPTREKATLMFSAMLMDAYHDEHPGIRIAYRTGGQILNSQ</sequence>
<organism evidence="3">
    <name type="scientific">Schistocephalus solidus</name>
    <name type="common">Tapeworm</name>
    <dbReference type="NCBI Taxonomy" id="70667"/>
    <lineage>
        <taxon>Eukaryota</taxon>
        <taxon>Metazoa</taxon>
        <taxon>Spiralia</taxon>
        <taxon>Lophotrochozoa</taxon>
        <taxon>Platyhelminthes</taxon>
        <taxon>Cestoda</taxon>
        <taxon>Eucestoda</taxon>
        <taxon>Diphyllobothriidea</taxon>
        <taxon>Diphyllobothriidae</taxon>
        <taxon>Schistocephalus</taxon>
    </lineage>
</organism>
<dbReference type="EMBL" id="UYSU01035742">
    <property type="protein sequence ID" value="VDL96623.1"/>
    <property type="molecule type" value="Genomic_DNA"/>
</dbReference>
<dbReference type="Gene3D" id="3.60.10.10">
    <property type="entry name" value="Endonuclease/exonuclease/phosphatase"/>
    <property type="match status" value="1"/>
</dbReference>
<dbReference type="AlphaFoldDB" id="A0A183T190"/>
<dbReference type="InterPro" id="IPR036691">
    <property type="entry name" value="Endo/exonu/phosph_ase_sf"/>
</dbReference>
<gene>
    <name evidence="1" type="ORF">SSLN_LOCUS10238</name>
</gene>
<keyword evidence="2" id="KW-1185">Reference proteome</keyword>
<dbReference type="WBParaSite" id="SSLN_0001063601-mRNA-1">
    <property type="protein sequence ID" value="SSLN_0001063601-mRNA-1"/>
    <property type="gene ID" value="SSLN_0001063601"/>
</dbReference>
<protein>
    <submittedName>
        <fullName evidence="3">Endo/exonuclease/phosphatase domain-containing protein</fullName>
    </submittedName>
</protein>
<evidence type="ECO:0000313" key="2">
    <source>
        <dbReference type="Proteomes" id="UP000275846"/>
    </source>
</evidence>
<reference evidence="3" key="1">
    <citation type="submission" date="2016-06" db="UniProtKB">
        <authorList>
            <consortium name="WormBaseParasite"/>
        </authorList>
    </citation>
    <scope>IDENTIFICATION</scope>
</reference>
<dbReference type="SUPFAM" id="SSF56219">
    <property type="entry name" value="DNase I-like"/>
    <property type="match status" value="1"/>
</dbReference>
<evidence type="ECO:0000313" key="1">
    <source>
        <dbReference type="EMBL" id="VDL96623.1"/>
    </source>
</evidence>
<evidence type="ECO:0000313" key="3">
    <source>
        <dbReference type="WBParaSite" id="SSLN_0001063601-mRNA-1"/>
    </source>
</evidence>